<reference evidence="2 3" key="2">
    <citation type="submission" date="2024-10" db="EMBL/GenBank/DDBJ databases">
        <authorList>
            <person name="Ryan C."/>
        </authorList>
    </citation>
    <scope>NUCLEOTIDE SEQUENCE [LARGE SCALE GENOMIC DNA]</scope>
</reference>
<sequence>MRQPFNRSRYRRCRRPAAAALVKIDDDDDGPPISDGNYGVLPADVLYDILLRLPANHLCRLRLVCRSWRSLTSDPFFAKDHSRRRPHVIALRQQRQDELHVIDLRDRIIVKTIQIAQPGARLLAELDLVCVEYPHFLAWGGACVLNLQQGTGSAAIADITADHQVLRCSSSLMAPSYILGHVPSTGEYKMFCLYDVLAGYQAPNSKEQICHVMTLGSSTGRRWREAQDAPVLLAKSMAVVSGVVYFLVDHYQYCSDSVASFDLATEEWRSTILQGPVQPSTKDGMFRLVELADCLVMVHCNIKDSIMDLWYIEDTSKSLWTKRFSIQWTTIADFQSIGHVAPLMVSDGGRIVFWVPERGIIGAYDPKTSSWINLVRMGDHFAVAMHQGSLLCSGLKVY</sequence>
<dbReference type="InterPro" id="IPR017451">
    <property type="entry name" value="F-box-assoc_interact_dom"/>
</dbReference>
<reference evidence="3" key="1">
    <citation type="submission" date="2024-06" db="EMBL/GenBank/DDBJ databases">
        <authorList>
            <person name="Ryan C."/>
        </authorList>
    </citation>
    <scope>NUCLEOTIDE SEQUENCE [LARGE SCALE GENOMIC DNA]</scope>
</reference>
<dbReference type="Proteomes" id="UP001497457">
    <property type="component" value="Chromosome 12b"/>
</dbReference>
<evidence type="ECO:0000259" key="1">
    <source>
        <dbReference type="PROSITE" id="PS50181"/>
    </source>
</evidence>
<dbReference type="InterPro" id="IPR036047">
    <property type="entry name" value="F-box-like_dom_sf"/>
</dbReference>
<dbReference type="SUPFAM" id="SSF81383">
    <property type="entry name" value="F-box domain"/>
    <property type="match status" value="1"/>
</dbReference>
<keyword evidence="3" id="KW-1185">Reference proteome</keyword>
<dbReference type="CDD" id="cd22157">
    <property type="entry name" value="F-box_AtFBW1-like"/>
    <property type="match status" value="1"/>
</dbReference>
<dbReference type="SMART" id="SM00256">
    <property type="entry name" value="FBOX"/>
    <property type="match status" value="1"/>
</dbReference>
<protein>
    <recommendedName>
        <fullName evidence="1">F-box domain-containing protein</fullName>
    </recommendedName>
</protein>
<organism evidence="2 3">
    <name type="scientific">Urochloa decumbens</name>
    <dbReference type="NCBI Taxonomy" id="240449"/>
    <lineage>
        <taxon>Eukaryota</taxon>
        <taxon>Viridiplantae</taxon>
        <taxon>Streptophyta</taxon>
        <taxon>Embryophyta</taxon>
        <taxon>Tracheophyta</taxon>
        <taxon>Spermatophyta</taxon>
        <taxon>Magnoliopsida</taxon>
        <taxon>Liliopsida</taxon>
        <taxon>Poales</taxon>
        <taxon>Poaceae</taxon>
        <taxon>PACMAD clade</taxon>
        <taxon>Panicoideae</taxon>
        <taxon>Panicodae</taxon>
        <taxon>Paniceae</taxon>
        <taxon>Melinidinae</taxon>
        <taxon>Urochloa</taxon>
    </lineage>
</organism>
<dbReference type="InterPro" id="IPR011043">
    <property type="entry name" value="Gal_Oxase/kelch_b-propeller"/>
</dbReference>
<dbReference type="InterPro" id="IPR013187">
    <property type="entry name" value="F-box-assoc_dom_typ3"/>
</dbReference>
<dbReference type="PANTHER" id="PTHR31111:SF133">
    <property type="entry name" value="OS07G0196600 PROTEIN"/>
    <property type="match status" value="1"/>
</dbReference>
<accession>A0ABC8WCM2</accession>
<dbReference type="InterPro" id="IPR001810">
    <property type="entry name" value="F-box_dom"/>
</dbReference>
<dbReference type="PANTHER" id="PTHR31111">
    <property type="entry name" value="BNAA05G37150D PROTEIN-RELATED"/>
    <property type="match status" value="1"/>
</dbReference>
<evidence type="ECO:0000313" key="3">
    <source>
        <dbReference type="Proteomes" id="UP001497457"/>
    </source>
</evidence>
<dbReference type="Pfam" id="PF12937">
    <property type="entry name" value="F-box-like"/>
    <property type="match status" value="1"/>
</dbReference>
<gene>
    <name evidence="2" type="ORF">URODEC1_LOCUS11368</name>
</gene>
<dbReference type="NCBIfam" id="TIGR01640">
    <property type="entry name" value="F_box_assoc_1"/>
    <property type="match status" value="1"/>
</dbReference>
<name>A0ABC8WCM2_9POAL</name>
<evidence type="ECO:0000313" key="2">
    <source>
        <dbReference type="EMBL" id="CAL4904878.1"/>
    </source>
</evidence>
<dbReference type="Pfam" id="PF08268">
    <property type="entry name" value="FBA_3"/>
    <property type="match status" value="1"/>
</dbReference>
<dbReference type="SUPFAM" id="SSF50965">
    <property type="entry name" value="Galactose oxidase, central domain"/>
    <property type="match status" value="1"/>
</dbReference>
<proteinExistence type="predicted"/>
<dbReference type="PROSITE" id="PS50181">
    <property type="entry name" value="FBOX"/>
    <property type="match status" value="1"/>
</dbReference>
<dbReference type="Gene3D" id="1.20.1280.50">
    <property type="match status" value="1"/>
</dbReference>
<dbReference type="EMBL" id="OZ075122">
    <property type="protein sequence ID" value="CAL4904878.1"/>
    <property type="molecule type" value="Genomic_DNA"/>
</dbReference>
<feature type="domain" description="F-box" evidence="1">
    <location>
        <begin position="35"/>
        <end position="80"/>
    </location>
</feature>
<dbReference type="AlphaFoldDB" id="A0ABC8WCM2"/>